<evidence type="ECO:0000256" key="1">
    <source>
        <dbReference type="ARBA" id="ARBA00022692"/>
    </source>
</evidence>
<dbReference type="InterPro" id="IPR020846">
    <property type="entry name" value="MFS_dom"/>
</dbReference>
<dbReference type="PANTHER" id="PTHR43129">
    <property type="entry name" value="FOSMIDOMYCIN RESISTANCE PROTEIN"/>
    <property type="match status" value="1"/>
</dbReference>
<dbReference type="EMBL" id="JAGSPJ010000002">
    <property type="protein sequence ID" value="MBR7799880.1"/>
    <property type="molecule type" value="Genomic_DNA"/>
</dbReference>
<feature type="transmembrane region" description="Helical" evidence="4">
    <location>
        <begin position="21"/>
        <end position="41"/>
    </location>
</feature>
<feature type="transmembrane region" description="Helical" evidence="4">
    <location>
        <begin position="362"/>
        <end position="385"/>
    </location>
</feature>
<feature type="transmembrane region" description="Helical" evidence="4">
    <location>
        <begin position="235"/>
        <end position="257"/>
    </location>
</feature>
<evidence type="ECO:0000256" key="2">
    <source>
        <dbReference type="ARBA" id="ARBA00022989"/>
    </source>
</evidence>
<dbReference type="SUPFAM" id="SSF103473">
    <property type="entry name" value="MFS general substrate transporter"/>
    <property type="match status" value="1"/>
</dbReference>
<accession>A0A941E011</accession>
<dbReference type="Proteomes" id="UP000678545">
    <property type="component" value="Unassembled WGS sequence"/>
</dbReference>
<reference evidence="6" key="1">
    <citation type="submission" date="2021-04" db="EMBL/GenBank/DDBJ databases">
        <title>novel species isolated from subtropical streams in China.</title>
        <authorList>
            <person name="Lu H."/>
        </authorList>
    </citation>
    <scope>NUCLEOTIDE SEQUENCE</scope>
    <source>
        <strain evidence="6">FT137W</strain>
    </source>
</reference>
<evidence type="ECO:0000256" key="4">
    <source>
        <dbReference type="SAM" id="Phobius"/>
    </source>
</evidence>
<feature type="transmembrane region" description="Helical" evidence="4">
    <location>
        <begin position="391"/>
        <end position="411"/>
    </location>
</feature>
<dbReference type="InterPro" id="IPR036259">
    <property type="entry name" value="MFS_trans_sf"/>
</dbReference>
<proteinExistence type="predicted"/>
<feature type="transmembrane region" description="Helical" evidence="4">
    <location>
        <begin position="88"/>
        <end position="107"/>
    </location>
</feature>
<feature type="transmembrane region" description="Helical" evidence="4">
    <location>
        <begin position="329"/>
        <end position="350"/>
    </location>
</feature>
<evidence type="ECO:0000313" key="7">
    <source>
        <dbReference type="Proteomes" id="UP000678545"/>
    </source>
</evidence>
<feature type="transmembrane region" description="Helical" evidence="4">
    <location>
        <begin position="61"/>
        <end position="81"/>
    </location>
</feature>
<dbReference type="AlphaFoldDB" id="A0A941E011"/>
<feature type="domain" description="Major facilitator superfamily (MFS) profile" evidence="5">
    <location>
        <begin position="23"/>
        <end position="420"/>
    </location>
</feature>
<evidence type="ECO:0000256" key="3">
    <source>
        <dbReference type="ARBA" id="ARBA00023136"/>
    </source>
</evidence>
<keyword evidence="1 4" id="KW-0812">Transmembrane</keyword>
<feature type="transmembrane region" description="Helical" evidence="4">
    <location>
        <begin position="304"/>
        <end position="323"/>
    </location>
</feature>
<feature type="transmembrane region" description="Helical" evidence="4">
    <location>
        <begin position="269"/>
        <end position="292"/>
    </location>
</feature>
<dbReference type="GO" id="GO:0005886">
    <property type="term" value="C:plasma membrane"/>
    <property type="evidence" value="ECO:0007669"/>
    <property type="project" value="TreeGrafter"/>
</dbReference>
<dbReference type="Pfam" id="PF07690">
    <property type="entry name" value="MFS_1"/>
    <property type="match status" value="1"/>
</dbReference>
<feature type="transmembrane region" description="Helical" evidence="4">
    <location>
        <begin position="175"/>
        <end position="195"/>
    </location>
</feature>
<evidence type="ECO:0000313" key="6">
    <source>
        <dbReference type="EMBL" id="MBR7799880.1"/>
    </source>
</evidence>
<keyword evidence="7" id="KW-1185">Reference proteome</keyword>
<gene>
    <name evidence="6" type="ORF">KDM90_07715</name>
</gene>
<name>A0A941E011_9BURK</name>
<dbReference type="PANTHER" id="PTHR43129:SF1">
    <property type="entry name" value="FOSMIDOMYCIN RESISTANCE PROTEIN"/>
    <property type="match status" value="1"/>
</dbReference>
<dbReference type="RefSeq" id="WP_212674986.1">
    <property type="nucleotide sequence ID" value="NZ_JAGSPJ010000002.1"/>
</dbReference>
<keyword evidence="3 4" id="KW-0472">Membrane</keyword>
<dbReference type="PROSITE" id="PS50850">
    <property type="entry name" value="MFS"/>
    <property type="match status" value="1"/>
</dbReference>
<dbReference type="InterPro" id="IPR011701">
    <property type="entry name" value="MFS"/>
</dbReference>
<dbReference type="Gene3D" id="1.20.1250.20">
    <property type="entry name" value="MFS general substrate transporter like domains"/>
    <property type="match status" value="1"/>
</dbReference>
<keyword evidence="2 4" id="KW-1133">Transmembrane helix</keyword>
<organism evidence="6 7">
    <name type="scientific">Undibacterium fentianense</name>
    <dbReference type="NCBI Taxonomy" id="2828728"/>
    <lineage>
        <taxon>Bacteria</taxon>
        <taxon>Pseudomonadati</taxon>
        <taxon>Pseudomonadota</taxon>
        <taxon>Betaproteobacteria</taxon>
        <taxon>Burkholderiales</taxon>
        <taxon>Oxalobacteraceae</taxon>
        <taxon>Undibacterium</taxon>
    </lineage>
</organism>
<protein>
    <submittedName>
        <fullName evidence="6">MFS transporter</fullName>
    </submittedName>
</protein>
<comment type="caution">
    <text evidence="6">The sequence shown here is derived from an EMBL/GenBank/DDBJ whole genome shotgun (WGS) entry which is preliminary data.</text>
</comment>
<sequence>MSSLTADTRLNLQPNSFKQDAMVISLVGLAHAISHFFHMILAPLFPWLKDAFNLSYAELGLLMSAFFVVSGIGQALAGFVVDRVGARAVLFFGIACLALSAAVLAIAPNYAVLMLGSMLAGLGNSVFHPADYTILNQCVTTQRLSHAFSVHGISGNLGWAAAPVFLVSIAHWMNWRIALMAAAVLPLIVLAILLMHRQLLSTRQNTEPPKATLDRETNKSNSGEQSLFHFMRLPAVWMCFLFFFMISMGIGGIQSFSPTALREVYGMSLSWATAAYTAYMLTSAVGMIWGGFIAAKANDHDKTITIAFSFSALMALFLASGWLSASMAVVLMGAVGLGAGIAGPSRDLLIRAAAPKNATGRVYGVVYSGLDIGLAFSPALFGALMDAHHPNWVFAGIGIFQLCAIFTAVGVGTNTRARQK</sequence>
<evidence type="ECO:0000259" key="5">
    <source>
        <dbReference type="PROSITE" id="PS50850"/>
    </source>
</evidence>
<dbReference type="GO" id="GO:0022857">
    <property type="term" value="F:transmembrane transporter activity"/>
    <property type="evidence" value="ECO:0007669"/>
    <property type="project" value="InterPro"/>
</dbReference>